<feature type="transmembrane region" description="Helical" evidence="13">
    <location>
        <begin position="6"/>
        <end position="23"/>
    </location>
</feature>
<evidence type="ECO:0000256" key="5">
    <source>
        <dbReference type="ARBA" id="ARBA00022692"/>
    </source>
</evidence>
<keyword evidence="8 13" id="KW-1133">Transmembrane helix</keyword>
<evidence type="ECO:0000256" key="11">
    <source>
        <dbReference type="ARBA" id="ARBA00023303"/>
    </source>
</evidence>
<feature type="transmembrane region" description="Helical" evidence="13">
    <location>
        <begin position="106"/>
        <end position="126"/>
    </location>
</feature>
<reference evidence="14 15" key="1">
    <citation type="submission" date="2018-01" db="EMBL/GenBank/DDBJ databases">
        <title>Whole genome analyses suggest that Burkholderia sensu lato contains two further novel genera in the rhizoxinica-symbiotica group Mycetohabitans gen. nov., and Trinickia gen. nov.: implications for the evolution of diazotrophy and nodulation in the Burkholderiaceae.</title>
        <authorList>
            <person name="Estrada-de los Santos P."/>
            <person name="Palmer M."/>
            <person name="Chavez-Ramirez B."/>
            <person name="Beukes C."/>
            <person name="Steenkamp E.T."/>
            <person name="Hirsch A.M."/>
            <person name="Manyaka P."/>
            <person name="Maluk M."/>
            <person name="Lafos M."/>
            <person name="Crook M."/>
            <person name="Gross E."/>
            <person name="Simon M.F."/>
            <person name="Bueno dos Reis Junior F."/>
            <person name="Poole P.S."/>
            <person name="Venter S.N."/>
            <person name="James E.K."/>
        </authorList>
    </citation>
    <scope>NUCLEOTIDE SEQUENCE [LARGE SCALE GENOMIC DNA]</scope>
    <source>
        <strain evidence="14 15">GP25-8</strain>
    </source>
</reference>
<dbReference type="Pfam" id="PF06736">
    <property type="entry name" value="TMEM175"/>
    <property type="match status" value="1"/>
</dbReference>
<feature type="transmembrane region" description="Helical" evidence="13">
    <location>
        <begin position="151"/>
        <end position="181"/>
    </location>
</feature>
<dbReference type="GO" id="GO:0015252">
    <property type="term" value="F:proton channel activity"/>
    <property type="evidence" value="ECO:0007669"/>
    <property type="project" value="InterPro"/>
</dbReference>
<comment type="catalytic activity">
    <reaction evidence="12">
        <text>K(+)(in) = K(+)(out)</text>
        <dbReference type="Rhea" id="RHEA:29463"/>
        <dbReference type="ChEBI" id="CHEBI:29103"/>
    </reaction>
</comment>
<evidence type="ECO:0008006" key="16">
    <source>
        <dbReference type="Google" id="ProtNLM"/>
    </source>
</evidence>
<gene>
    <name evidence="14" type="ORF">C0Z19_10295</name>
</gene>
<proteinExistence type="inferred from homology"/>
<evidence type="ECO:0000256" key="10">
    <source>
        <dbReference type="ARBA" id="ARBA00023136"/>
    </source>
</evidence>
<evidence type="ECO:0000256" key="2">
    <source>
        <dbReference type="ARBA" id="ARBA00006920"/>
    </source>
</evidence>
<evidence type="ECO:0000256" key="8">
    <source>
        <dbReference type="ARBA" id="ARBA00022989"/>
    </source>
</evidence>
<dbReference type="GO" id="GO:0005267">
    <property type="term" value="F:potassium channel activity"/>
    <property type="evidence" value="ECO:0007669"/>
    <property type="project" value="UniProtKB-KW"/>
</dbReference>
<keyword evidence="7" id="KW-0630">Potassium</keyword>
<keyword evidence="9" id="KW-0406">Ion transport</keyword>
<keyword evidence="10 13" id="KW-0472">Membrane</keyword>
<comment type="subcellular location">
    <subcellularLocation>
        <location evidence="1">Membrane</location>
        <topology evidence="1">Multi-pass membrane protein</topology>
    </subcellularLocation>
</comment>
<feature type="transmembrane region" description="Helical" evidence="13">
    <location>
        <begin position="75"/>
        <end position="94"/>
    </location>
</feature>
<evidence type="ECO:0000256" key="4">
    <source>
        <dbReference type="ARBA" id="ARBA00022538"/>
    </source>
</evidence>
<evidence type="ECO:0000256" key="1">
    <source>
        <dbReference type="ARBA" id="ARBA00004141"/>
    </source>
</evidence>
<comment type="similarity">
    <text evidence="2">Belongs to the TMEM175 family.</text>
</comment>
<feature type="transmembrane region" description="Helical" evidence="13">
    <location>
        <begin position="35"/>
        <end position="55"/>
    </location>
</feature>
<dbReference type="InterPro" id="IPR010617">
    <property type="entry name" value="TMEM175-like"/>
</dbReference>
<sequence length="199" mass="22335">MEKNRLEAFSDGVMAVIITIMVLELKVPHGEDFAALAQLWPVAMSYVLSFIYVGIYWNNHHHMLQATRRVNGAILWWNLHLLFWLSLLPFSTGWMGENHFARWPTMLYGVNLLACACAWFILQTGLVRHHGPDSLLARAIGRGLKGKASPLLYLLGIGAAWLGYPGIGLAFFAGVALLWLVPDRRLERLIATSDAKQEP</sequence>
<evidence type="ECO:0000256" key="6">
    <source>
        <dbReference type="ARBA" id="ARBA00022826"/>
    </source>
</evidence>
<keyword evidence="3" id="KW-0813">Transport</keyword>
<dbReference type="RefSeq" id="WP_102609719.1">
    <property type="nucleotide sequence ID" value="NZ_CADIKD010000010.1"/>
</dbReference>
<keyword evidence="6" id="KW-0631">Potassium channel</keyword>
<evidence type="ECO:0000256" key="9">
    <source>
        <dbReference type="ARBA" id="ARBA00023065"/>
    </source>
</evidence>
<dbReference type="EMBL" id="PNYB01000007">
    <property type="protein sequence ID" value="PMS25330.1"/>
    <property type="molecule type" value="Genomic_DNA"/>
</dbReference>
<dbReference type="PANTHER" id="PTHR31462:SF5">
    <property type="entry name" value="ENDOSOMAL_LYSOSOMAL PROTON CHANNEL TMEM175"/>
    <property type="match status" value="1"/>
</dbReference>
<dbReference type="AlphaFoldDB" id="A0A2N7W7G3"/>
<comment type="caution">
    <text evidence="14">The sequence shown here is derived from an EMBL/GenBank/DDBJ whole genome shotgun (WGS) entry which is preliminary data.</text>
</comment>
<protein>
    <recommendedName>
        <fullName evidence="16">DUF1211 domain-containing protein</fullName>
    </recommendedName>
</protein>
<evidence type="ECO:0000313" key="14">
    <source>
        <dbReference type="EMBL" id="PMS25330.1"/>
    </source>
</evidence>
<evidence type="ECO:0000313" key="15">
    <source>
        <dbReference type="Proteomes" id="UP000235347"/>
    </source>
</evidence>
<evidence type="ECO:0000256" key="13">
    <source>
        <dbReference type="SAM" id="Phobius"/>
    </source>
</evidence>
<dbReference type="PANTHER" id="PTHR31462">
    <property type="entry name" value="ENDOSOMAL/LYSOSOMAL POTASSIUM CHANNEL TMEM175"/>
    <property type="match status" value="1"/>
</dbReference>
<keyword evidence="15" id="KW-1185">Reference proteome</keyword>
<keyword evidence="5 13" id="KW-0812">Transmembrane</keyword>
<name>A0A2N7W7G3_9BURK</name>
<organism evidence="14 15">
    <name type="scientific">Trinickia soli</name>
    <dbReference type="NCBI Taxonomy" id="380675"/>
    <lineage>
        <taxon>Bacteria</taxon>
        <taxon>Pseudomonadati</taxon>
        <taxon>Pseudomonadota</taxon>
        <taxon>Betaproteobacteria</taxon>
        <taxon>Burkholderiales</taxon>
        <taxon>Burkholderiaceae</taxon>
        <taxon>Trinickia</taxon>
    </lineage>
</organism>
<evidence type="ECO:0000256" key="3">
    <source>
        <dbReference type="ARBA" id="ARBA00022448"/>
    </source>
</evidence>
<dbReference type="Proteomes" id="UP000235347">
    <property type="component" value="Unassembled WGS sequence"/>
</dbReference>
<evidence type="ECO:0000256" key="7">
    <source>
        <dbReference type="ARBA" id="ARBA00022958"/>
    </source>
</evidence>
<keyword evidence="11" id="KW-0407">Ion channel</keyword>
<accession>A0A2N7W7G3</accession>
<dbReference type="GO" id="GO:0016020">
    <property type="term" value="C:membrane"/>
    <property type="evidence" value="ECO:0007669"/>
    <property type="project" value="UniProtKB-SubCell"/>
</dbReference>
<evidence type="ECO:0000256" key="12">
    <source>
        <dbReference type="ARBA" id="ARBA00034430"/>
    </source>
</evidence>
<keyword evidence="4" id="KW-0633">Potassium transport</keyword>